<dbReference type="EMBL" id="NBNE01003157">
    <property type="protein sequence ID" value="OWZ08434.1"/>
    <property type="molecule type" value="Genomic_DNA"/>
</dbReference>
<evidence type="ECO:0000313" key="2">
    <source>
        <dbReference type="Proteomes" id="UP000198211"/>
    </source>
</evidence>
<comment type="caution">
    <text evidence="1">The sequence shown here is derived from an EMBL/GenBank/DDBJ whole genome shotgun (WGS) entry which is preliminary data.</text>
</comment>
<dbReference type="Proteomes" id="UP000198211">
    <property type="component" value="Unassembled WGS sequence"/>
</dbReference>
<name>A0A225VTE2_9STRA</name>
<gene>
    <name evidence="1" type="ORF">PHMEG_00019029</name>
</gene>
<evidence type="ECO:0000313" key="1">
    <source>
        <dbReference type="EMBL" id="OWZ08434.1"/>
    </source>
</evidence>
<reference evidence="2" key="1">
    <citation type="submission" date="2017-03" db="EMBL/GenBank/DDBJ databases">
        <title>Phytopthora megakarya and P. palmivora, two closely related causual agents of cacao black pod achieved similar genome size and gene model numbers by different mechanisms.</title>
        <authorList>
            <person name="Ali S."/>
            <person name="Shao J."/>
            <person name="Larry D.J."/>
            <person name="Kronmiller B."/>
            <person name="Shen D."/>
            <person name="Strem M.D."/>
            <person name="Melnick R.L."/>
            <person name="Guiltinan M.J."/>
            <person name="Tyler B.M."/>
            <person name="Meinhardt L.W."/>
            <person name="Bailey B.A."/>
        </authorList>
    </citation>
    <scope>NUCLEOTIDE SEQUENCE [LARGE SCALE GENOMIC DNA]</scope>
    <source>
        <strain evidence="2">zdho120</strain>
    </source>
</reference>
<keyword evidence="2" id="KW-1185">Reference proteome</keyword>
<proteinExistence type="predicted"/>
<organism evidence="1 2">
    <name type="scientific">Phytophthora megakarya</name>
    <dbReference type="NCBI Taxonomy" id="4795"/>
    <lineage>
        <taxon>Eukaryota</taxon>
        <taxon>Sar</taxon>
        <taxon>Stramenopiles</taxon>
        <taxon>Oomycota</taxon>
        <taxon>Peronosporomycetes</taxon>
        <taxon>Peronosporales</taxon>
        <taxon>Peronosporaceae</taxon>
        <taxon>Phytophthora</taxon>
    </lineage>
</organism>
<sequence>MYAPRPPIPFCSLLNCPDTGAFVYNGRYVCGVHLEQLTRQQTPPPPPLPSESPRPPNDSCAFPTCNKPGICAHGRDYFCRRHLTPLLVLDAHVAGQTLPLRTRVNKSGRMVRICQVGHCTRNGNKTFEKLWVCKDHSVLLRQQDKFVDQCNAEDYAQHTTENATRTQVCNFVGCSNSNVLQKYHGVFCDQHLPLIDDIRAKIMMAKCHGDEAVQIPLRYNEIFLREFLDQGHVDYYNELVAKHGEISCKGCLVDHFEEFKTGIGKLMDMYCT</sequence>
<protein>
    <submittedName>
        <fullName evidence="1">Uncharacterized protein</fullName>
    </submittedName>
</protein>
<dbReference type="OrthoDB" id="108703at2759"/>
<accession>A0A225VTE2</accession>
<dbReference type="AlphaFoldDB" id="A0A225VTE2"/>